<evidence type="ECO:0000256" key="2">
    <source>
        <dbReference type="PROSITE-ProRule" id="PRU00176"/>
    </source>
</evidence>
<evidence type="ECO:0000313" key="5">
    <source>
        <dbReference type="Proteomes" id="UP001148838"/>
    </source>
</evidence>
<dbReference type="SUPFAM" id="SSF54928">
    <property type="entry name" value="RNA-binding domain, RBD"/>
    <property type="match status" value="1"/>
</dbReference>
<dbReference type="EMBL" id="JAJSOF020000015">
    <property type="protein sequence ID" value="KAJ4441524.1"/>
    <property type="molecule type" value="Genomic_DNA"/>
</dbReference>
<evidence type="ECO:0000256" key="1">
    <source>
        <dbReference type="ARBA" id="ARBA00022884"/>
    </source>
</evidence>
<organism evidence="4 5">
    <name type="scientific">Periplaneta americana</name>
    <name type="common">American cockroach</name>
    <name type="synonym">Blatta americana</name>
    <dbReference type="NCBI Taxonomy" id="6978"/>
    <lineage>
        <taxon>Eukaryota</taxon>
        <taxon>Metazoa</taxon>
        <taxon>Ecdysozoa</taxon>
        <taxon>Arthropoda</taxon>
        <taxon>Hexapoda</taxon>
        <taxon>Insecta</taxon>
        <taxon>Pterygota</taxon>
        <taxon>Neoptera</taxon>
        <taxon>Polyneoptera</taxon>
        <taxon>Dictyoptera</taxon>
        <taxon>Blattodea</taxon>
        <taxon>Blattoidea</taxon>
        <taxon>Blattidae</taxon>
        <taxon>Blattinae</taxon>
        <taxon>Periplaneta</taxon>
    </lineage>
</organism>
<reference evidence="4 5" key="1">
    <citation type="journal article" date="2022" name="Allergy">
        <title>Genome assembly and annotation of Periplaneta americana reveal a comprehensive cockroach allergen profile.</title>
        <authorList>
            <person name="Wang L."/>
            <person name="Xiong Q."/>
            <person name="Saelim N."/>
            <person name="Wang L."/>
            <person name="Nong W."/>
            <person name="Wan A.T."/>
            <person name="Shi M."/>
            <person name="Liu X."/>
            <person name="Cao Q."/>
            <person name="Hui J.H.L."/>
            <person name="Sookrung N."/>
            <person name="Leung T.F."/>
            <person name="Tungtrongchitr A."/>
            <person name="Tsui S.K.W."/>
        </authorList>
    </citation>
    <scope>NUCLEOTIDE SEQUENCE [LARGE SCALE GENOMIC DNA]</scope>
    <source>
        <strain evidence="4">PWHHKU_190912</strain>
    </source>
</reference>
<sequence>MEGSGEEERIENKEDVKIQLQETYIKVSLVEKTGRTGISFSRLQILNFFCDLLSSNFFFHFQEEKSIPDEQDNCRKLFIGGLNYFTTEESLKAFYEQWGKIIDVCVMKEPKTKRQVQIGLVNFS</sequence>
<dbReference type="InterPro" id="IPR012677">
    <property type="entry name" value="Nucleotide-bd_a/b_plait_sf"/>
</dbReference>
<dbReference type="Pfam" id="PF00076">
    <property type="entry name" value="RRM_1"/>
    <property type="match status" value="1"/>
</dbReference>
<dbReference type="InterPro" id="IPR000504">
    <property type="entry name" value="RRM_dom"/>
</dbReference>
<dbReference type="PANTHER" id="PTHR48026">
    <property type="entry name" value="HOMOLOGOUS TO DROSOPHILA SQD (SQUID) PROTEIN"/>
    <property type="match status" value="1"/>
</dbReference>
<dbReference type="PANTHER" id="PTHR48026:SF14">
    <property type="entry name" value="HETEROGENEOUS NUCLEAR RIBONUCLEOPROTEIN A1"/>
    <property type="match status" value="1"/>
</dbReference>
<keyword evidence="5" id="KW-1185">Reference proteome</keyword>
<protein>
    <recommendedName>
        <fullName evidence="3">RRM domain-containing protein</fullName>
    </recommendedName>
</protein>
<comment type="caution">
    <text evidence="4">The sequence shown here is derived from an EMBL/GenBank/DDBJ whole genome shotgun (WGS) entry which is preliminary data.</text>
</comment>
<gene>
    <name evidence="4" type="ORF">ANN_11380</name>
</gene>
<name>A0ABQ8T4U7_PERAM</name>
<keyword evidence="1 2" id="KW-0694">RNA-binding</keyword>
<feature type="domain" description="RRM" evidence="3">
    <location>
        <begin position="75"/>
        <end position="124"/>
    </location>
</feature>
<dbReference type="Proteomes" id="UP001148838">
    <property type="component" value="Unassembled WGS sequence"/>
</dbReference>
<evidence type="ECO:0000313" key="4">
    <source>
        <dbReference type="EMBL" id="KAJ4441524.1"/>
    </source>
</evidence>
<dbReference type="InterPro" id="IPR035979">
    <property type="entry name" value="RBD_domain_sf"/>
</dbReference>
<dbReference type="Gene3D" id="3.30.70.330">
    <property type="match status" value="1"/>
</dbReference>
<dbReference type="PROSITE" id="PS50102">
    <property type="entry name" value="RRM"/>
    <property type="match status" value="1"/>
</dbReference>
<evidence type="ECO:0000259" key="3">
    <source>
        <dbReference type="PROSITE" id="PS50102"/>
    </source>
</evidence>
<proteinExistence type="predicted"/>
<accession>A0ABQ8T4U7</accession>